<dbReference type="RefSeq" id="WP_357983969.1">
    <property type="nucleotide sequence ID" value="NZ_JBFAIH010000018.1"/>
</dbReference>
<keyword evidence="3" id="KW-1185">Reference proteome</keyword>
<gene>
    <name evidence="2" type="ORF">AB0H72_26630</name>
</gene>
<dbReference type="EMBL" id="JBFAIH010000018">
    <property type="protein sequence ID" value="MEV0366283.1"/>
    <property type="molecule type" value="Genomic_DNA"/>
</dbReference>
<evidence type="ECO:0000256" key="1">
    <source>
        <dbReference type="SAM" id="MobiDB-lite"/>
    </source>
</evidence>
<feature type="compositionally biased region" description="Polar residues" evidence="1">
    <location>
        <begin position="128"/>
        <end position="147"/>
    </location>
</feature>
<evidence type="ECO:0000313" key="3">
    <source>
        <dbReference type="Proteomes" id="UP001551658"/>
    </source>
</evidence>
<reference evidence="2 3" key="1">
    <citation type="submission" date="2024-06" db="EMBL/GenBank/DDBJ databases">
        <title>The Natural Products Discovery Center: Release of the First 8490 Sequenced Strains for Exploring Actinobacteria Biosynthetic Diversity.</title>
        <authorList>
            <person name="Kalkreuter E."/>
            <person name="Kautsar S.A."/>
            <person name="Yang D."/>
            <person name="Bader C.D."/>
            <person name="Teijaro C.N."/>
            <person name="Fluegel L."/>
            <person name="Davis C.M."/>
            <person name="Simpson J.R."/>
            <person name="Lauterbach L."/>
            <person name="Steele A.D."/>
            <person name="Gui C."/>
            <person name="Meng S."/>
            <person name="Li G."/>
            <person name="Viehrig K."/>
            <person name="Ye F."/>
            <person name="Su P."/>
            <person name="Kiefer A.F."/>
            <person name="Nichols A."/>
            <person name="Cepeda A.J."/>
            <person name="Yan W."/>
            <person name="Fan B."/>
            <person name="Jiang Y."/>
            <person name="Adhikari A."/>
            <person name="Zheng C.-J."/>
            <person name="Schuster L."/>
            <person name="Cowan T.M."/>
            <person name="Smanski M.J."/>
            <person name="Chevrette M.G."/>
            <person name="De Carvalho L.P.S."/>
            <person name="Shen B."/>
        </authorList>
    </citation>
    <scope>NUCLEOTIDE SEQUENCE [LARGE SCALE GENOMIC DNA]</scope>
    <source>
        <strain evidence="2 3">NPDC050671</strain>
    </source>
</reference>
<protein>
    <submittedName>
        <fullName evidence="2">Uncharacterized protein</fullName>
    </submittedName>
</protein>
<comment type="caution">
    <text evidence="2">The sequence shown here is derived from an EMBL/GenBank/DDBJ whole genome shotgun (WGS) entry which is preliminary data.</text>
</comment>
<name>A0ABV3FFH0_9NOCA</name>
<organism evidence="2 3">
    <name type="scientific">Nocardia fusca</name>
    <dbReference type="NCBI Taxonomy" id="941183"/>
    <lineage>
        <taxon>Bacteria</taxon>
        <taxon>Bacillati</taxon>
        <taxon>Actinomycetota</taxon>
        <taxon>Actinomycetes</taxon>
        <taxon>Mycobacteriales</taxon>
        <taxon>Nocardiaceae</taxon>
        <taxon>Nocardia</taxon>
    </lineage>
</organism>
<sequence>MAHDAGRDDRADSHLRRALNLAKIGEDRQLVVHVMASMSHLAYERSQPHDGVRYARAGERVLDGGPVNPELESRVFAMQARDFAYFHKPYEAETMLERAENSLNGFHDEEPSTWVSHFDEGSLASEAARSSSPNSHRHSGTPSVLST</sequence>
<dbReference type="Proteomes" id="UP001551658">
    <property type="component" value="Unassembled WGS sequence"/>
</dbReference>
<accession>A0ABV3FFH0</accession>
<proteinExistence type="predicted"/>
<evidence type="ECO:0000313" key="2">
    <source>
        <dbReference type="EMBL" id="MEV0366283.1"/>
    </source>
</evidence>
<feature type="region of interest" description="Disordered" evidence="1">
    <location>
        <begin position="122"/>
        <end position="147"/>
    </location>
</feature>